<dbReference type="Gene3D" id="3.40.50.300">
    <property type="entry name" value="P-loop containing nucleotide triphosphate hydrolases"/>
    <property type="match status" value="1"/>
</dbReference>
<dbReference type="InterPro" id="IPR041664">
    <property type="entry name" value="AAA_16"/>
</dbReference>
<keyword evidence="5" id="KW-1185">Reference proteome</keyword>
<dbReference type="Pfam" id="PF00196">
    <property type="entry name" value="GerE"/>
    <property type="match status" value="1"/>
</dbReference>
<keyword evidence="2" id="KW-0067">ATP-binding</keyword>
<dbReference type="Proteomes" id="UP000295818">
    <property type="component" value="Unassembled WGS sequence"/>
</dbReference>
<feature type="domain" description="HTH luxR-type" evidence="3">
    <location>
        <begin position="867"/>
        <end position="932"/>
    </location>
</feature>
<dbReference type="InterPro" id="IPR016032">
    <property type="entry name" value="Sig_transdc_resp-reg_C-effctor"/>
</dbReference>
<dbReference type="PROSITE" id="PS50043">
    <property type="entry name" value="HTH_LUXR_2"/>
    <property type="match status" value="1"/>
</dbReference>
<dbReference type="InterPro" id="IPR036388">
    <property type="entry name" value="WH-like_DNA-bd_sf"/>
</dbReference>
<dbReference type="SMART" id="SM00421">
    <property type="entry name" value="HTH_LUXR"/>
    <property type="match status" value="1"/>
</dbReference>
<dbReference type="EMBL" id="SLWM01000001">
    <property type="protein sequence ID" value="TCO31455.1"/>
    <property type="molecule type" value="Genomic_DNA"/>
</dbReference>
<organism evidence="4 5">
    <name type="scientific">Kribbella orskensis</name>
    <dbReference type="NCBI Taxonomy" id="2512216"/>
    <lineage>
        <taxon>Bacteria</taxon>
        <taxon>Bacillati</taxon>
        <taxon>Actinomycetota</taxon>
        <taxon>Actinomycetes</taxon>
        <taxon>Propionibacteriales</taxon>
        <taxon>Kribbellaceae</taxon>
        <taxon>Kribbella</taxon>
    </lineage>
</organism>
<dbReference type="InterPro" id="IPR000792">
    <property type="entry name" value="Tscrpt_reg_LuxR_C"/>
</dbReference>
<accession>A0ABY2BTA1</accession>
<dbReference type="SUPFAM" id="SSF46894">
    <property type="entry name" value="C-terminal effector domain of the bipartite response regulators"/>
    <property type="match status" value="1"/>
</dbReference>
<dbReference type="Pfam" id="PF13191">
    <property type="entry name" value="AAA_16"/>
    <property type="match status" value="1"/>
</dbReference>
<evidence type="ECO:0000313" key="4">
    <source>
        <dbReference type="EMBL" id="TCO31455.1"/>
    </source>
</evidence>
<evidence type="ECO:0000259" key="3">
    <source>
        <dbReference type="PROSITE" id="PS50043"/>
    </source>
</evidence>
<evidence type="ECO:0000256" key="1">
    <source>
        <dbReference type="ARBA" id="ARBA00022741"/>
    </source>
</evidence>
<sequence>MARGGELPGGEGGTPRWEPAVRLFGRDTELGQLDAFIATAAISGGGLLLTGAAGVGKSVLLDATAARATAKGARVLRAAGVEFEAEMSFAGLHQVVHPLGKELRRLSDSYRRALEVTAGLHEGTPADQLTVSNAMLALLTEAAADRPLLVIVDDMPWLDRMSAVVLGFVARRLTGSQAGFLAAFRSDEVSFFERGGLPELEVLPLSDDAAAALVEDRFPTLSPRIRQRLLADAQGNPLALLELPIALSGHRPAGVPASLTRPPLSRRLQSLFASRISNLPDATRGQLLLAALEGSGDLRIVRDAAAAELGAQALDAAERARLIHIDTGAGRVAFRHPLTRAAVVELSTSEQRRQAHRALAGQFGIDSERHAWHLSQAAIDADEDVAVLLERAAAKVRRRGDPVGAIELLLRAADLSPEDTDRKRRTVMAAYIGVDITGDLREAPQLLDVLGPAADEQPSLALAVAAAAYLLNIDGAVDAAHRLLVTAIEMSPDPGDANEEIMVEALWVLQAVVAFGSRAELVESFRTVVARMRPGPPELIDLLGSTFVEPARLALPALGRLDDAVAGLTEQSDPARTIRVGVAALYVDRLPDCRAALWRAVEHGRVGGAVTSAIEALLLLGCDGLLSGGWDEASRLADEALVLCEEHNYQLLAYLLRFQHAFVAAARGNETSVSALTDEMIQWAAPRGFGFVLNYASHAKALAAFAEADYEAAYQQVTAISPAGTLEPHSAHALWVIFDLVEAAVRTGRRTEAAAHVAAVQAAGIGGVSTRLALVVAAAAALVATEPEDRRLFEAALAVPGGERWPFEFGRVHLAYGERLRRAKDRQARYHLTSALDIFQRLGAEPWAKRARGELRATGLPATHAEAVGGLAGLTPQQREIALLAAAGLTNKQIGDRLFLSPRTVGTHLYQLFPKLGVTSRAALRDALAEPPADQATPRS</sequence>
<dbReference type="PANTHER" id="PTHR16305:SF35">
    <property type="entry name" value="TRANSCRIPTIONAL ACTIVATOR DOMAIN"/>
    <property type="match status" value="1"/>
</dbReference>
<dbReference type="PRINTS" id="PR00038">
    <property type="entry name" value="HTHLUXR"/>
</dbReference>
<dbReference type="CDD" id="cd06170">
    <property type="entry name" value="LuxR_C_like"/>
    <property type="match status" value="1"/>
</dbReference>
<keyword evidence="1" id="KW-0547">Nucleotide-binding</keyword>
<dbReference type="InterPro" id="IPR027417">
    <property type="entry name" value="P-loop_NTPase"/>
</dbReference>
<comment type="caution">
    <text evidence="4">The sequence shown here is derived from an EMBL/GenBank/DDBJ whole genome shotgun (WGS) entry which is preliminary data.</text>
</comment>
<dbReference type="SUPFAM" id="SSF52540">
    <property type="entry name" value="P-loop containing nucleoside triphosphate hydrolases"/>
    <property type="match status" value="1"/>
</dbReference>
<evidence type="ECO:0000313" key="5">
    <source>
        <dbReference type="Proteomes" id="UP000295818"/>
    </source>
</evidence>
<dbReference type="PANTHER" id="PTHR16305">
    <property type="entry name" value="TESTICULAR SOLUBLE ADENYLYL CYCLASE"/>
    <property type="match status" value="1"/>
</dbReference>
<protein>
    <submittedName>
        <fullName evidence="4">Regulatory LuxR family protein</fullName>
    </submittedName>
</protein>
<gene>
    <name evidence="4" type="ORF">EV644_10195</name>
</gene>
<proteinExistence type="predicted"/>
<dbReference type="Gene3D" id="1.10.10.10">
    <property type="entry name" value="Winged helix-like DNA-binding domain superfamily/Winged helix DNA-binding domain"/>
    <property type="match status" value="1"/>
</dbReference>
<name>A0ABY2BTA1_9ACTN</name>
<reference evidence="4 5" key="1">
    <citation type="journal article" date="2015" name="Stand. Genomic Sci.">
        <title>Genomic Encyclopedia of Bacterial and Archaeal Type Strains, Phase III: the genomes of soil and plant-associated and newly described type strains.</title>
        <authorList>
            <person name="Whitman W.B."/>
            <person name="Woyke T."/>
            <person name="Klenk H.P."/>
            <person name="Zhou Y."/>
            <person name="Lilburn T.G."/>
            <person name="Beck B.J."/>
            <person name="De Vos P."/>
            <person name="Vandamme P."/>
            <person name="Eisen J.A."/>
            <person name="Garrity G."/>
            <person name="Hugenholtz P."/>
            <person name="Kyrpides N.C."/>
        </authorList>
    </citation>
    <scope>NUCLEOTIDE SEQUENCE [LARGE SCALE GENOMIC DNA]</scope>
    <source>
        <strain evidence="4 5">VKM Ac-2538</strain>
    </source>
</reference>
<evidence type="ECO:0000256" key="2">
    <source>
        <dbReference type="ARBA" id="ARBA00022840"/>
    </source>
</evidence>